<feature type="region of interest" description="Disordered" evidence="9">
    <location>
        <begin position="35"/>
        <end position="60"/>
    </location>
</feature>
<keyword evidence="1 8" id="KW-0723">Serine/threonine-protein kinase</keyword>
<comment type="similarity">
    <text evidence="8">Belongs to the protein kinase superfamily.</text>
</comment>
<evidence type="ECO:0000256" key="6">
    <source>
        <dbReference type="ARBA" id="ARBA00022840"/>
    </source>
</evidence>
<keyword evidence="3" id="KW-0808">Transferase</keyword>
<evidence type="ECO:0000256" key="5">
    <source>
        <dbReference type="ARBA" id="ARBA00022777"/>
    </source>
</evidence>
<keyword evidence="6 7" id="KW-0067">ATP-binding</keyword>
<dbReference type="SUPFAM" id="SSF56112">
    <property type="entry name" value="Protein kinase-like (PK-like)"/>
    <property type="match status" value="1"/>
</dbReference>
<evidence type="ECO:0000256" key="3">
    <source>
        <dbReference type="ARBA" id="ARBA00022679"/>
    </source>
</evidence>
<dbReference type="InterPro" id="IPR011009">
    <property type="entry name" value="Kinase-like_dom_sf"/>
</dbReference>
<dbReference type="SMART" id="SM00220">
    <property type="entry name" value="S_TKc"/>
    <property type="match status" value="1"/>
</dbReference>
<keyword evidence="5" id="KW-0418">Kinase</keyword>
<sequence>MNGISVSYDNSNECASLMTLDQQLAELSIGSKETPMCTSKMSNGDESVKPTVKKKKKKVKNGLSSKGEKGLIVDCHCFFYQQTDNSTTTTTIKKKKKKKKRPDEPLDNRAIVDLDPNESFIKIRFRKYGIEDFRLITLLGTGGFGMVFLSKLINHNAYFAIKFTEKCQIIKNNDYQSVLMERKVMMYGNNNPFICKLFCSFQTINHLCFVMEFCCGGDLKFHLDKEKRFPIPKVRFYLAEMISAIQYLHKLGFIYRDLKLDNIMLGANGHIKLVDFGMCLGKIYREEMQPSDFCGTIEYMAPEVVKSQRYNQSVDYWSLGVVAFEMSVGTYPFTGTDDDEICWFICNQNVTCPAFIVRELQSLISQLLVKSAEERLGMPNSPYGKLTNHTFFADLDWNIVEQGQLCPPFIPNTKSALDTSHFEETFTTATKLTIDLVSCQTDHPDNDRFADFVYTNPNMTD</sequence>
<dbReference type="SMART" id="SM00133">
    <property type="entry name" value="S_TK_X"/>
    <property type="match status" value="1"/>
</dbReference>
<dbReference type="AlphaFoldDB" id="A0A9Q0M9H6"/>
<dbReference type="GO" id="GO:0005524">
    <property type="term" value="F:ATP binding"/>
    <property type="evidence" value="ECO:0007669"/>
    <property type="project" value="UniProtKB-UniRule"/>
</dbReference>
<dbReference type="PROSITE" id="PS51285">
    <property type="entry name" value="AGC_KINASE_CTER"/>
    <property type="match status" value="1"/>
</dbReference>
<dbReference type="Gene3D" id="3.30.200.20">
    <property type="entry name" value="Phosphorylase Kinase, domain 1"/>
    <property type="match status" value="1"/>
</dbReference>
<evidence type="ECO:0000256" key="7">
    <source>
        <dbReference type="PROSITE-ProRule" id="PRU10141"/>
    </source>
</evidence>
<feature type="domain" description="Protein kinase" evidence="10">
    <location>
        <begin position="133"/>
        <end position="392"/>
    </location>
</feature>
<dbReference type="Gene3D" id="1.10.510.10">
    <property type="entry name" value="Transferase(Phosphotransferase) domain 1"/>
    <property type="match status" value="1"/>
</dbReference>
<reference evidence="12" key="1">
    <citation type="submission" date="2022-12" db="EMBL/GenBank/DDBJ databases">
        <title>Genome assemblies of Blomia tropicalis.</title>
        <authorList>
            <person name="Cui Y."/>
        </authorList>
    </citation>
    <scope>NUCLEOTIDE SEQUENCE</scope>
    <source>
        <tissue evidence="12">Adult mites</tissue>
    </source>
</reference>
<evidence type="ECO:0000256" key="4">
    <source>
        <dbReference type="ARBA" id="ARBA00022741"/>
    </source>
</evidence>
<feature type="compositionally biased region" description="Basic residues" evidence="9">
    <location>
        <begin position="51"/>
        <end position="60"/>
    </location>
</feature>
<feature type="domain" description="AGC-kinase C-terminal" evidence="11">
    <location>
        <begin position="393"/>
        <end position="461"/>
    </location>
</feature>
<keyword evidence="4 7" id="KW-0547">Nucleotide-binding</keyword>
<dbReference type="GO" id="GO:0004674">
    <property type="term" value="F:protein serine/threonine kinase activity"/>
    <property type="evidence" value="ECO:0007669"/>
    <property type="project" value="UniProtKB-KW"/>
</dbReference>
<dbReference type="Proteomes" id="UP001142055">
    <property type="component" value="Chromosome 1"/>
</dbReference>
<dbReference type="EMBL" id="JAPWDV010000001">
    <property type="protein sequence ID" value="KAJ6221685.1"/>
    <property type="molecule type" value="Genomic_DNA"/>
</dbReference>
<keyword evidence="2" id="KW-0597">Phosphoprotein</keyword>
<evidence type="ECO:0000256" key="9">
    <source>
        <dbReference type="SAM" id="MobiDB-lite"/>
    </source>
</evidence>
<dbReference type="FunFam" id="1.10.510.10:FF:000048">
    <property type="entry name" value="Protein kinase C"/>
    <property type="match status" value="1"/>
</dbReference>
<gene>
    <name evidence="12" type="ORF">RDWZM_000230</name>
</gene>
<evidence type="ECO:0000313" key="13">
    <source>
        <dbReference type="Proteomes" id="UP001142055"/>
    </source>
</evidence>
<dbReference type="InterPro" id="IPR008271">
    <property type="entry name" value="Ser/Thr_kinase_AS"/>
</dbReference>
<comment type="caution">
    <text evidence="12">The sequence shown here is derived from an EMBL/GenBank/DDBJ whole genome shotgun (WGS) entry which is preliminary data.</text>
</comment>
<dbReference type="InterPro" id="IPR000961">
    <property type="entry name" value="AGC-kinase_C"/>
</dbReference>
<dbReference type="InterPro" id="IPR017441">
    <property type="entry name" value="Protein_kinase_ATP_BS"/>
</dbReference>
<evidence type="ECO:0000259" key="11">
    <source>
        <dbReference type="PROSITE" id="PS51285"/>
    </source>
</evidence>
<accession>A0A9Q0M9H6</accession>
<evidence type="ECO:0000256" key="1">
    <source>
        <dbReference type="ARBA" id="ARBA00022527"/>
    </source>
</evidence>
<protein>
    <submittedName>
        <fullName evidence="12">Uncharacterized protein</fullName>
    </submittedName>
</protein>
<dbReference type="PANTHER" id="PTHR24351">
    <property type="entry name" value="RIBOSOMAL PROTEIN S6 KINASE"/>
    <property type="match status" value="1"/>
</dbReference>
<keyword evidence="13" id="KW-1185">Reference proteome</keyword>
<evidence type="ECO:0000256" key="8">
    <source>
        <dbReference type="RuleBase" id="RU000304"/>
    </source>
</evidence>
<dbReference type="PROSITE" id="PS00108">
    <property type="entry name" value="PROTEIN_KINASE_ST"/>
    <property type="match status" value="1"/>
</dbReference>
<organism evidence="12 13">
    <name type="scientific">Blomia tropicalis</name>
    <name type="common">Mite</name>
    <dbReference type="NCBI Taxonomy" id="40697"/>
    <lineage>
        <taxon>Eukaryota</taxon>
        <taxon>Metazoa</taxon>
        <taxon>Ecdysozoa</taxon>
        <taxon>Arthropoda</taxon>
        <taxon>Chelicerata</taxon>
        <taxon>Arachnida</taxon>
        <taxon>Acari</taxon>
        <taxon>Acariformes</taxon>
        <taxon>Sarcoptiformes</taxon>
        <taxon>Astigmata</taxon>
        <taxon>Glycyphagoidea</taxon>
        <taxon>Echimyopodidae</taxon>
        <taxon>Blomia</taxon>
    </lineage>
</organism>
<dbReference type="Pfam" id="PF00069">
    <property type="entry name" value="Pkinase"/>
    <property type="match status" value="1"/>
</dbReference>
<dbReference type="InterPro" id="IPR000719">
    <property type="entry name" value="Prot_kinase_dom"/>
</dbReference>
<evidence type="ECO:0000259" key="10">
    <source>
        <dbReference type="PROSITE" id="PS50011"/>
    </source>
</evidence>
<proteinExistence type="inferred from homology"/>
<feature type="compositionally biased region" description="Polar residues" evidence="9">
    <location>
        <begin position="36"/>
        <end position="45"/>
    </location>
</feature>
<evidence type="ECO:0000256" key="2">
    <source>
        <dbReference type="ARBA" id="ARBA00022553"/>
    </source>
</evidence>
<dbReference type="PROSITE" id="PS50011">
    <property type="entry name" value="PROTEIN_KINASE_DOM"/>
    <property type="match status" value="1"/>
</dbReference>
<dbReference type="PROSITE" id="PS00107">
    <property type="entry name" value="PROTEIN_KINASE_ATP"/>
    <property type="match status" value="1"/>
</dbReference>
<dbReference type="OMA" id="AQSECHI"/>
<evidence type="ECO:0000313" key="12">
    <source>
        <dbReference type="EMBL" id="KAJ6221685.1"/>
    </source>
</evidence>
<feature type="binding site" evidence="7">
    <location>
        <position position="162"/>
    </location>
    <ligand>
        <name>ATP</name>
        <dbReference type="ChEBI" id="CHEBI:30616"/>
    </ligand>
</feature>
<name>A0A9Q0M9H6_BLOTA</name>